<feature type="compositionally biased region" description="Low complexity" evidence="2">
    <location>
        <begin position="681"/>
        <end position="705"/>
    </location>
</feature>
<feature type="compositionally biased region" description="Pro residues" evidence="2">
    <location>
        <begin position="1021"/>
        <end position="1034"/>
    </location>
</feature>
<feature type="domain" description="GTPase-associated protein 1 N-terminal" evidence="3">
    <location>
        <begin position="37"/>
        <end position="165"/>
    </location>
</feature>
<evidence type="ECO:0000256" key="1">
    <source>
        <dbReference type="ARBA" id="ARBA00022581"/>
    </source>
</evidence>
<organism evidence="4 5">
    <name type="scientific">Brevibacterium salitolerans</name>
    <dbReference type="NCBI Taxonomy" id="1403566"/>
    <lineage>
        <taxon>Bacteria</taxon>
        <taxon>Bacillati</taxon>
        <taxon>Actinomycetota</taxon>
        <taxon>Actinomycetes</taxon>
        <taxon>Micrococcales</taxon>
        <taxon>Brevibacteriaceae</taxon>
        <taxon>Brevibacterium</taxon>
    </lineage>
</organism>
<evidence type="ECO:0000313" key="5">
    <source>
        <dbReference type="Proteomes" id="UP001500984"/>
    </source>
</evidence>
<comment type="caution">
    <text evidence="4">The sequence shown here is derived from an EMBL/GenBank/DDBJ whole genome shotgun (WGS) entry which is preliminary data.</text>
</comment>
<name>A0ABP5IKI0_9MICO</name>
<feature type="compositionally biased region" description="Basic residues" evidence="2">
    <location>
        <begin position="1115"/>
        <end position="1124"/>
    </location>
</feature>
<evidence type="ECO:0000259" key="3">
    <source>
        <dbReference type="Pfam" id="PF20013"/>
    </source>
</evidence>
<accession>A0ABP5IKI0</accession>
<feature type="region of interest" description="Disordered" evidence="2">
    <location>
        <begin position="1"/>
        <end position="27"/>
    </location>
</feature>
<dbReference type="InterPro" id="IPR045402">
    <property type="entry name" value="GAP1-N2"/>
</dbReference>
<dbReference type="PANTHER" id="PTHR13037:SF24">
    <property type="entry name" value="POLYCOMB PROTEIN PCL-RELATED"/>
    <property type="match status" value="1"/>
</dbReference>
<feature type="region of interest" description="Disordered" evidence="2">
    <location>
        <begin position="1104"/>
        <end position="1125"/>
    </location>
</feature>
<keyword evidence="5" id="KW-1185">Reference proteome</keyword>
<feature type="region of interest" description="Disordered" evidence="2">
    <location>
        <begin position="681"/>
        <end position="709"/>
    </location>
</feature>
<evidence type="ECO:0000256" key="2">
    <source>
        <dbReference type="SAM" id="MobiDB-lite"/>
    </source>
</evidence>
<dbReference type="Proteomes" id="UP001500984">
    <property type="component" value="Unassembled WGS sequence"/>
</dbReference>
<proteinExistence type="predicted"/>
<evidence type="ECO:0000313" key="4">
    <source>
        <dbReference type="EMBL" id="GAA2102097.1"/>
    </source>
</evidence>
<feature type="compositionally biased region" description="Low complexity" evidence="2">
    <location>
        <begin position="7"/>
        <end position="27"/>
    </location>
</feature>
<feature type="region of interest" description="Disordered" evidence="2">
    <location>
        <begin position="910"/>
        <end position="952"/>
    </location>
</feature>
<feature type="compositionally biased region" description="Gly residues" evidence="2">
    <location>
        <begin position="412"/>
        <end position="427"/>
    </location>
</feature>
<feature type="region of interest" description="Disordered" evidence="2">
    <location>
        <begin position="1204"/>
        <end position="1236"/>
    </location>
</feature>
<dbReference type="RefSeq" id="WP_344337642.1">
    <property type="nucleotide sequence ID" value="NZ_BAAAPZ010000012.1"/>
</dbReference>
<protein>
    <recommendedName>
        <fullName evidence="3">GTPase-associated protein 1 N-terminal domain-containing protein</fullName>
    </recommendedName>
</protein>
<reference evidence="5" key="1">
    <citation type="journal article" date="2019" name="Int. J. Syst. Evol. Microbiol.">
        <title>The Global Catalogue of Microorganisms (GCM) 10K type strain sequencing project: providing services to taxonomists for standard genome sequencing and annotation.</title>
        <authorList>
            <consortium name="The Broad Institute Genomics Platform"/>
            <consortium name="The Broad Institute Genome Sequencing Center for Infectious Disease"/>
            <person name="Wu L."/>
            <person name="Ma J."/>
        </authorList>
    </citation>
    <scope>NUCLEOTIDE SEQUENCE [LARGE SCALE GENOMIC DNA]</scope>
    <source>
        <strain evidence="5">JCM 15900</strain>
    </source>
</reference>
<dbReference type="EMBL" id="BAAAPZ010000012">
    <property type="protein sequence ID" value="GAA2102097.1"/>
    <property type="molecule type" value="Genomic_DNA"/>
</dbReference>
<sequence>MPPGPPAASAASPAPAPPATAAAPSASAAASAPASRWAQITYASFDRGDGVPGGWQVKDTLGEPDADELRLLRRSVVSRFSFHGSLPAFLSAEEAEALPVRMRFRPPGPGSPGVLTHAVPAGADSTGRPGNVYSHVALDRGPSGAERPIDLWRSSAFARPYGVEAILRTRPVAEPQAHPEGFGRTETVASLLTTPGYTEPFLAAADALTEAVRGGRRLVLVTDRQDWAALVITVLTHLTSPALARCIGWSLYERADDLGSKELRGAHIVTVPEADAGRLSEREDVFVLADGDLPVRGEDGSHLVRQGPAIPGGPFSALMEAVAAVPEQLPARLRALEALDARFPLAADEVVEPAWALAVVVDEAASGPTAESATQSAAAQGEAAQGAAAQGATAQGATAQGAAEAGDSSGHDGTGAGPGGTGTGPGGAEAAADGGEPPLPPAVRAAVEAVMGRSAPRSARADRGRAKSIVSALTPRMGSTAAEAWALLGELDPARSAVQHALVARTALLRTLDEGVPEAAPPASRLHGDPSRAADDALVQVAADAVERVLKASGEAHGEDRRALALHAFQLANLLADAGIYVSSEASPQLEARLVEMFETVPAVQDVWRPGGEHLVREIGRLAPGIPALVIAGLCQGTAPVAEASTPSPGAGTGAPPLVTEVFADLLLAHGAADAVLPQASAPQAAAPPGGGAAPSSFSGSAEAADSSTPAGRLTAQLLGRLLIHGERRDLLPLWVRLAAGLSPDSRQAPEDVQSVLTALHPTPGELAEMEDAAPCWLVTEPHLLLPLLTQPWEPGLERLCGVLVRTRIWYSRGHRLALLLQAAYDDAGAQDIEPSEALRVLISPLTHDGPEPEWAHARALSSDLFAALLRTVLLRADALREAAERDTGVPAAEAHVWPGFAFGEAALPGAVQPGTAQPGTAQPGAALPGTALPGTALPGTAKPRTAPPGEGMDAAVFARRLRSLVPEAVDAAAVAGRLGVRPSQRSGTAPAPTGPAHSEPLPGVAPLSAPAHSEQRHPAVGPPVPEASPPAPAPGHARWAPGGLGSGPAPQPYRWRPDPHSTLVGLAELALAERLQQRGFALLLPAEAELLALAADAPEAEVQSAEAHTEAGGRRARGGRRGRPVQGASLFQEVLLVGLQSTERELRDILAEAGERLEAEAADRVAQAAAHSAGRGASRVPRPRDMDAAIDELALGLGAQLGGEDMARSTGRSGHDAGGGRSLFSRFGRKDEETR</sequence>
<dbReference type="PANTHER" id="PTHR13037">
    <property type="entry name" value="FORMIN"/>
    <property type="match status" value="1"/>
</dbReference>
<gene>
    <name evidence="4" type="ORF">GCM10009823_25350</name>
</gene>
<keyword evidence="1" id="KW-0945">Host-virus interaction</keyword>
<feature type="compositionally biased region" description="Low complexity" evidence="2">
    <location>
        <begin position="389"/>
        <end position="406"/>
    </location>
</feature>
<feature type="region of interest" description="Disordered" evidence="2">
    <location>
        <begin position="981"/>
        <end position="1057"/>
    </location>
</feature>
<dbReference type="Pfam" id="PF20013">
    <property type="entry name" value="GAP1-N2"/>
    <property type="match status" value="1"/>
</dbReference>
<feature type="region of interest" description="Disordered" evidence="2">
    <location>
        <begin position="389"/>
        <end position="441"/>
    </location>
</feature>